<dbReference type="InterPro" id="IPR032836">
    <property type="entry name" value="DsrE2-like"/>
</dbReference>
<dbReference type="SUPFAM" id="SSF51905">
    <property type="entry name" value="FAD/NAD(P)-binding domain"/>
    <property type="match status" value="1"/>
</dbReference>
<comment type="caution">
    <text evidence="8">The sequence shown here is derived from an EMBL/GenBank/DDBJ whole genome shotgun (WGS) entry which is preliminary data.</text>
</comment>
<dbReference type="InterPro" id="IPR036873">
    <property type="entry name" value="Rhodanese-like_dom_sf"/>
</dbReference>
<dbReference type="InterPro" id="IPR027396">
    <property type="entry name" value="DsrEFH-like"/>
</dbReference>
<dbReference type="SUPFAM" id="SSF52821">
    <property type="entry name" value="Rhodanese/Cell cycle control phosphatase"/>
    <property type="match status" value="1"/>
</dbReference>
<dbReference type="Pfam" id="PF00581">
    <property type="entry name" value="Rhodanese"/>
    <property type="match status" value="1"/>
</dbReference>
<dbReference type="SUPFAM" id="SSF64307">
    <property type="entry name" value="SirA-like"/>
    <property type="match status" value="1"/>
</dbReference>
<dbReference type="PROSITE" id="PS50206">
    <property type="entry name" value="RHODANESE_3"/>
    <property type="match status" value="1"/>
</dbReference>
<evidence type="ECO:0000313" key="8">
    <source>
        <dbReference type="EMBL" id="EFZ38071.1"/>
    </source>
</evidence>
<dbReference type="InterPro" id="IPR050260">
    <property type="entry name" value="FAD-bd_OxRdtase"/>
</dbReference>
<dbReference type="Gene3D" id="3.30.110.40">
    <property type="entry name" value="TusA-like domain"/>
    <property type="match status" value="1"/>
</dbReference>
<dbReference type="InterPro" id="IPR004099">
    <property type="entry name" value="Pyr_nucl-diS_OxRdtase_dimer"/>
</dbReference>
<dbReference type="PRINTS" id="PR00411">
    <property type="entry name" value="PNDRDTASEI"/>
</dbReference>
<dbReference type="AlphaFoldDB" id="E7RMU0"/>
<evidence type="ECO:0000256" key="4">
    <source>
        <dbReference type="ARBA" id="ARBA00022827"/>
    </source>
</evidence>
<dbReference type="eggNOG" id="COG0446">
    <property type="taxonomic scope" value="Bacteria"/>
</dbReference>
<dbReference type="STRING" id="28134.SAMN05444288_0425"/>
<dbReference type="PROSITE" id="PS01148">
    <property type="entry name" value="UPF0033"/>
    <property type="match status" value="1"/>
</dbReference>
<reference evidence="8" key="1">
    <citation type="submission" date="2011-01" db="EMBL/GenBank/DDBJ databases">
        <authorList>
            <person name="Muzny D."/>
            <person name="Qin X."/>
            <person name="Buhay C."/>
            <person name="Dugan-Rocha S."/>
            <person name="Ding Y."/>
            <person name="Chen G."/>
            <person name="Hawes A."/>
            <person name="Holder M."/>
            <person name="Jhangiani S."/>
            <person name="Johnson A."/>
            <person name="Khan Z."/>
            <person name="Li Z."/>
            <person name="Liu W."/>
            <person name="Liu X."/>
            <person name="Perez L."/>
            <person name="Shen H."/>
            <person name="Wang Q."/>
            <person name="Watt J."/>
            <person name="Xi L."/>
            <person name="Xin Y."/>
            <person name="Zhou J."/>
            <person name="Deng J."/>
            <person name="Jiang H."/>
            <person name="Liu Y."/>
            <person name="Qu J."/>
            <person name="Song X.-Z."/>
            <person name="Zhang L."/>
            <person name="Villasana D."/>
            <person name="Johnson A."/>
            <person name="Liu J."/>
            <person name="Liyanage D."/>
            <person name="Lorensuhewa L."/>
            <person name="Robinson T."/>
            <person name="Song A."/>
            <person name="Song B.-B."/>
            <person name="Dinh H."/>
            <person name="Thornton R."/>
            <person name="Coyle M."/>
            <person name="Francisco L."/>
            <person name="Jackson L."/>
            <person name="Javaid M."/>
            <person name="Korchina V."/>
            <person name="Kovar C."/>
            <person name="Mata R."/>
            <person name="Mathew T."/>
            <person name="Ngo R."/>
            <person name="Nguyen L."/>
            <person name="Nguyen N."/>
            <person name="Okwuonu G."/>
            <person name="Ongeri F."/>
            <person name="Pham C."/>
            <person name="Simmons D."/>
            <person name="Wilczek-Boney K."/>
            <person name="Hale W."/>
            <person name="Jakkamsetti A."/>
            <person name="Pham P."/>
            <person name="Ruth R."/>
            <person name="San Lucas F."/>
            <person name="Warren J."/>
            <person name="Zhang J."/>
            <person name="Zhao Z."/>
            <person name="Zhou C."/>
            <person name="Zhu D."/>
            <person name="Lee S."/>
            <person name="Bess C."/>
            <person name="Blankenburg K."/>
            <person name="Forbes L."/>
            <person name="Fu Q."/>
            <person name="Gubbala S."/>
            <person name="Hirani K."/>
            <person name="Jayaseelan J.C."/>
            <person name="Lara F."/>
            <person name="Munidasa M."/>
            <person name="Palculict T."/>
            <person name="Patil S."/>
            <person name="Pu L.-L."/>
            <person name="Saada N."/>
            <person name="Tang L."/>
            <person name="Weissenberger G."/>
            <person name="Zhu Y."/>
            <person name="Hemphill L."/>
            <person name="Shang Y."/>
            <person name="Youmans B."/>
            <person name="Ayvaz T."/>
            <person name="Ross M."/>
            <person name="Santibanez J."/>
            <person name="Aqrawi P."/>
            <person name="Gross S."/>
            <person name="Joshi V."/>
            <person name="Fowler G."/>
            <person name="Nazareth L."/>
            <person name="Reid J."/>
            <person name="Worley K."/>
            <person name="Petrosino J."/>
            <person name="Highlander S."/>
            <person name="Gibbs R."/>
        </authorList>
    </citation>
    <scope>NUCLEOTIDE SEQUENCE [LARGE SCALE GENOMIC DNA]</scope>
    <source>
        <strain evidence="8">ATCC 33269</strain>
    </source>
</reference>
<dbReference type="GO" id="GO:0016491">
    <property type="term" value="F:oxidoreductase activity"/>
    <property type="evidence" value="ECO:0007669"/>
    <property type="project" value="UniProtKB-KW"/>
</dbReference>
<dbReference type="Gene3D" id="3.50.50.60">
    <property type="entry name" value="FAD/NAD(P)-binding domain"/>
    <property type="match status" value="2"/>
</dbReference>
<dbReference type="RefSeq" id="WP_004369136.1">
    <property type="nucleotide sequence ID" value="NZ_GL833119.1"/>
</dbReference>
<dbReference type="InterPro" id="IPR036188">
    <property type="entry name" value="FAD/NAD-bd_sf"/>
</dbReference>
<dbReference type="InterPro" id="IPR001455">
    <property type="entry name" value="TusA-like"/>
</dbReference>
<dbReference type="PRINTS" id="PR00368">
    <property type="entry name" value="FADPNR"/>
</dbReference>
<dbReference type="Pfam" id="PF07992">
    <property type="entry name" value="Pyr_redox_2"/>
    <property type="match status" value="1"/>
</dbReference>
<evidence type="ECO:0000256" key="2">
    <source>
        <dbReference type="ARBA" id="ARBA00009130"/>
    </source>
</evidence>
<dbReference type="InterPro" id="IPR016156">
    <property type="entry name" value="FAD/NAD-linked_Rdtase_dimer_sf"/>
</dbReference>
<dbReference type="InterPro" id="IPR001763">
    <property type="entry name" value="Rhodanese-like_dom"/>
</dbReference>
<evidence type="ECO:0000256" key="1">
    <source>
        <dbReference type="ARBA" id="ARBA00001974"/>
    </source>
</evidence>
<evidence type="ECO:0000256" key="6">
    <source>
        <dbReference type="ARBA" id="ARBA00023284"/>
    </source>
</evidence>
<comment type="cofactor">
    <cofactor evidence="1">
        <name>FAD</name>
        <dbReference type="ChEBI" id="CHEBI:57692"/>
    </cofactor>
</comment>
<dbReference type="SMART" id="SM00450">
    <property type="entry name" value="RHOD"/>
    <property type="match status" value="1"/>
</dbReference>
<dbReference type="eggNOG" id="COG2210">
    <property type="taxonomic scope" value="Bacteria"/>
</dbReference>
<keyword evidence="5 8" id="KW-0560">Oxidoreductase</keyword>
<dbReference type="HOGENOM" id="CLU_003291_3_1_10"/>
<protein>
    <submittedName>
        <fullName evidence="8">Pyridine nucleotide-disulfide oxidoreductase</fullName>
        <ecNumber evidence="8">1.8.1.-</ecNumber>
    </submittedName>
</protein>
<comment type="similarity">
    <text evidence="2">Belongs to the class-III pyridine nucleotide-disulfide oxidoreductase family.</text>
</comment>
<dbReference type="Pfam" id="PF02852">
    <property type="entry name" value="Pyr_redox_dim"/>
    <property type="match status" value="1"/>
</dbReference>
<dbReference type="PANTHER" id="PTHR43429:SF1">
    <property type="entry name" value="NAD(P)H SULFUR OXIDOREDUCTASE (COA-DEPENDENT)"/>
    <property type="match status" value="1"/>
</dbReference>
<keyword evidence="4" id="KW-0274">FAD</keyword>
<dbReference type="CDD" id="cd01524">
    <property type="entry name" value="RHOD_Pyr_redox"/>
    <property type="match status" value="1"/>
</dbReference>
<dbReference type="SUPFAM" id="SSF55424">
    <property type="entry name" value="FAD/NAD-linked reductases, dimerisation (C-terminal) domain"/>
    <property type="match status" value="1"/>
</dbReference>
<sequence length="809" mass="88403">MKHIIIGGVAGGATAAARIRRLDEHAEVVLIEKGKYISYANCGLPYYIGGTIAERDKLFVQTPEGFGRRFNIDVRVENEATSIDIASKTVKIRRTDGTEYTESYDKLLLSTGAVPVKPPLPGIDEKGIFTLRNVEDTDRIKAFMAQESTNSAVIVGGGFIGLEMAENLHRAGIDVSIVEMADQVMAPVDFSIASYVHRELMDKGIKLYLGKGVERFCRQNGRLSVHLNNGESIDTDLVLLSIGVRPSTQLAAEAGIGIGECGICVNSYLETSAKDVYAVGDAIEFNHPLTGKPWLNYLAGPANRQGRIAADNMVKGNTSEYEGAIGTAIAKVFDVTVGTTGLPAKKLRQMGIDYKSSTTVSSSHAGYYPGAFQLTTKLTFDPSSGKLLGAQCVGHDGVDKRIDQLALIIKQGGTVYDLTKIEQAYAPPFSSAKDAIAIAGYVASNIINHTMPVIYWREIKNMNRADVSLIDVRTHGEFVLGTIEGAVNIPLDDLRERMNEIPKNKLVVLFCAVGLRGYLAQRILLGHGYGHVVNLSGGYKTYSLATQQISNDTEMPTDGDMPVMEPIKTMNKIKIDACGLQCPGPIMKLKETVDRTGEGQLIEITATDAGFPRDAKAWCNSTGNRFLSHTADKGYHTVVIEKRSCNAPTAMAGGNNKTLIMFSDDLDRAIATFVLANGAAATGKKVSIFFTFWGLNVIKRKHKTKVKKDLFSRMFAWMLPSDSTRLKLSQMSMMGIGDKMIRYIMRRKNIDSLEELRQKAMLNGVEFIACQMTMDMMGIRKEELLDGISIGGVATYMERAERANVNLFI</sequence>
<accession>E7RMU0</accession>
<gene>
    <name evidence="8" type="ORF">HMPREF0663_10440</name>
</gene>
<dbReference type="InterPro" id="IPR036868">
    <property type="entry name" value="TusA-like_sf"/>
</dbReference>
<dbReference type="EMBL" id="AEPE02000002">
    <property type="protein sequence ID" value="EFZ38071.1"/>
    <property type="molecule type" value="Genomic_DNA"/>
</dbReference>
<keyword evidence="3" id="KW-0285">Flavoprotein</keyword>
<evidence type="ECO:0000259" key="7">
    <source>
        <dbReference type="PROSITE" id="PS50206"/>
    </source>
</evidence>
<name>E7RMU0_9BACT</name>
<keyword evidence="9" id="KW-1185">Reference proteome</keyword>
<dbReference type="Pfam" id="PF01206">
    <property type="entry name" value="TusA"/>
    <property type="match status" value="1"/>
</dbReference>
<evidence type="ECO:0000313" key="9">
    <source>
        <dbReference type="Proteomes" id="UP000005580"/>
    </source>
</evidence>
<proteinExistence type="inferred from homology"/>
<dbReference type="Proteomes" id="UP000005580">
    <property type="component" value="Unassembled WGS sequence"/>
</dbReference>
<dbReference type="SUPFAM" id="SSF75169">
    <property type="entry name" value="DsrEFH-like"/>
    <property type="match status" value="1"/>
</dbReference>
<evidence type="ECO:0000256" key="3">
    <source>
        <dbReference type="ARBA" id="ARBA00022630"/>
    </source>
</evidence>
<keyword evidence="6" id="KW-0676">Redox-active center</keyword>
<dbReference type="Gene3D" id="3.40.250.10">
    <property type="entry name" value="Rhodanese-like domain"/>
    <property type="match status" value="1"/>
</dbReference>
<dbReference type="EC" id="1.8.1.-" evidence="8"/>
<evidence type="ECO:0000256" key="5">
    <source>
        <dbReference type="ARBA" id="ARBA00023002"/>
    </source>
</evidence>
<organism evidence="8 9">
    <name type="scientific">Hoylesella oralis ATCC 33269</name>
    <dbReference type="NCBI Taxonomy" id="873533"/>
    <lineage>
        <taxon>Bacteria</taxon>
        <taxon>Pseudomonadati</taxon>
        <taxon>Bacteroidota</taxon>
        <taxon>Bacteroidia</taxon>
        <taxon>Bacteroidales</taxon>
        <taxon>Prevotellaceae</taxon>
        <taxon>Hoylesella</taxon>
    </lineage>
</organism>
<dbReference type="PANTHER" id="PTHR43429">
    <property type="entry name" value="PYRIDINE NUCLEOTIDE-DISULFIDE OXIDOREDUCTASE DOMAIN-CONTAINING"/>
    <property type="match status" value="1"/>
</dbReference>
<dbReference type="eggNOG" id="COG0607">
    <property type="taxonomic scope" value="Bacteria"/>
</dbReference>
<feature type="domain" description="Rhodanese" evidence="7">
    <location>
        <begin position="463"/>
        <end position="551"/>
    </location>
</feature>
<dbReference type="Pfam" id="PF13686">
    <property type="entry name" value="DrsE_2"/>
    <property type="match status" value="1"/>
</dbReference>
<dbReference type="InterPro" id="IPR023753">
    <property type="entry name" value="FAD/NAD-binding_dom"/>
</dbReference>
<dbReference type="Gene3D" id="3.40.1260.10">
    <property type="entry name" value="DsrEFH-like"/>
    <property type="match status" value="1"/>
</dbReference>